<feature type="binding site" evidence="2">
    <location>
        <begin position="9"/>
        <end position="16"/>
    </location>
    <ligand>
        <name>substrate</name>
    </ligand>
</feature>
<dbReference type="KEGG" id="lhf:JCM16775_1702"/>
<gene>
    <name evidence="3" type="ORF">JCM16775_1702</name>
</gene>
<accession>A0A510JKU2</accession>
<reference evidence="3 4" key="1">
    <citation type="submission" date="2019-07" db="EMBL/GenBank/DDBJ databases">
        <title>Complete Genome Sequence of Leptotrichia hofstadii Strain JCM16775.</title>
        <authorList>
            <person name="Watanabe S."/>
            <person name="Cui L."/>
        </authorList>
    </citation>
    <scope>NUCLEOTIDE SEQUENCE [LARGE SCALE GENOMIC DNA]</scope>
    <source>
        <strain evidence="3 4">JCM16775</strain>
    </source>
</reference>
<evidence type="ECO:0000313" key="4">
    <source>
        <dbReference type="Proteomes" id="UP000321892"/>
    </source>
</evidence>
<organism evidence="3 4">
    <name type="scientific">Leptotrichia hofstadii</name>
    <dbReference type="NCBI Taxonomy" id="157688"/>
    <lineage>
        <taxon>Bacteria</taxon>
        <taxon>Fusobacteriati</taxon>
        <taxon>Fusobacteriota</taxon>
        <taxon>Fusobacteriia</taxon>
        <taxon>Fusobacteriales</taxon>
        <taxon>Leptotrichiaceae</taxon>
        <taxon>Leptotrichia</taxon>
    </lineage>
</organism>
<dbReference type="GO" id="GO:0005737">
    <property type="term" value="C:cytoplasm"/>
    <property type="evidence" value="ECO:0007669"/>
    <property type="project" value="TreeGrafter"/>
</dbReference>
<sequence>MKKTLYLMRHGQTLFNLRKKIQGSCDSPLTDEGIRQAKVAGKYFQDNGIAFDTAYSSTQERACDTLEIVTDNKMKYERLKGLKEWNFGLFEGESEDLNPKHPNERTYGDFFVNFGGESNKDVEKRMHETLTQIMEKDGNNTVLAVSHGGACYTFFLKHAPDVPFTGLPNCAIFKYEYENGKFTFIELIKHDFTKEI</sequence>
<feature type="binding site" evidence="2">
    <location>
        <position position="61"/>
    </location>
    <ligand>
        <name>substrate</name>
    </ligand>
</feature>
<dbReference type="Proteomes" id="UP000321892">
    <property type="component" value="Chromosome"/>
</dbReference>
<dbReference type="PANTHER" id="PTHR48100">
    <property type="entry name" value="BROAD-SPECIFICITY PHOSPHATASE YOR283W-RELATED"/>
    <property type="match status" value="1"/>
</dbReference>
<keyword evidence="4" id="KW-1185">Reference proteome</keyword>
<evidence type="ECO:0000256" key="2">
    <source>
        <dbReference type="PIRSR" id="PIRSR613078-2"/>
    </source>
</evidence>
<dbReference type="CDD" id="cd07067">
    <property type="entry name" value="HP_PGM_like"/>
    <property type="match status" value="1"/>
</dbReference>
<feature type="active site" description="Tele-phosphohistidine intermediate" evidence="1">
    <location>
        <position position="10"/>
    </location>
</feature>
<dbReference type="AlphaFoldDB" id="A0A510JKU2"/>
<dbReference type="InterPro" id="IPR050275">
    <property type="entry name" value="PGM_Phosphatase"/>
</dbReference>
<dbReference type="Gene3D" id="3.40.50.1240">
    <property type="entry name" value="Phosphoglycerate mutase-like"/>
    <property type="match status" value="1"/>
</dbReference>
<feature type="active site" description="Proton donor/acceptor" evidence="1">
    <location>
        <position position="84"/>
    </location>
</feature>
<dbReference type="SMART" id="SM00855">
    <property type="entry name" value="PGAM"/>
    <property type="match status" value="1"/>
</dbReference>
<dbReference type="EMBL" id="AP019823">
    <property type="protein sequence ID" value="BBM38991.1"/>
    <property type="molecule type" value="Genomic_DNA"/>
</dbReference>
<protein>
    <submittedName>
        <fullName evidence="3">Phosphoglycerate mutase</fullName>
    </submittedName>
</protein>
<evidence type="ECO:0000313" key="3">
    <source>
        <dbReference type="EMBL" id="BBM38991.1"/>
    </source>
</evidence>
<proteinExistence type="predicted"/>
<dbReference type="PROSITE" id="PS00175">
    <property type="entry name" value="PG_MUTASE"/>
    <property type="match status" value="1"/>
</dbReference>
<dbReference type="RefSeq" id="WP_026745971.1">
    <property type="nucleotide sequence ID" value="NZ_AP019823.1"/>
</dbReference>
<dbReference type="PANTHER" id="PTHR48100:SF5">
    <property type="entry name" value="HISTIDINE PHOSPHATASE FAMILY PROTEIN"/>
    <property type="match status" value="1"/>
</dbReference>
<dbReference type="SUPFAM" id="SSF53254">
    <property type="entry name" value="Phosphoglycerate mutase-like"/>
    <property type="match status" value="1"/>
</dbReference>
<dbReference type="InterPro" id="IPR029033">
    <property type="entry name" value="His_PPase_superfam"/>
</dbReference>
<dbReference type="Pfam" id="PF00300">
    <property type="entry name" value="His_Phos_1"/>
    <property type="match status" value="1"/>
</dbReference>
<name>A0A510JKU2_9FUSO</name>
<dbReference type="GO" id="GO:0016791">
    <property type="term" value="F:phosphatase activity"/>
    <property type="evidence" value="ECO:0007669"/>
    <property type="project" value="TreeGrafter"/>
</dbReference>
<dbReference type="InterPro" id="IPR013078">
    <property type="entry name" value="His_Pase_superF_clade-1"/>
</dbReference>
<dbReference type="InterPro" id="IPR001345">
    <property type="entry name" value="PG/BPGM_mutase_AS"/>
</dbReference>
<dbReference type="OrthoDB" id="9782128at2"/>
<evidence type="ECO:0000256" key="1">
    <source>
        <dbReference type="PIRSR" id="PIRSR613078-1"/>
    </source>
</evidence>